<gene>
    <name evidence="3" type="ORF">RDV49_06070</name>
</gene>
<sequence>MKKIIVLITSLLLLTGCVKVSFTSSNKESKSSQTSSSKKEALTFVRADQYKDQDNEILELAEKFIKDNPTLGDADKLFVFFPGYTFGDEETRLALFLMVNRTTTTIDRDASFVVNLEYDGAPILENITVDYQISESGVLKPNMVSAIPLKITKEQEEKLNSMTDSSKAKMSFKDFKYKSKG</sequence>
<dbReference type="InterPro" id="IPR012640">
    <property type="entry name" value="Membr_lipoprot_lipid_attach_CS"/>
</dbReference>
<dbReference type="PROSITE" id="PS51257">
    <property type="entry name" value="PROKAR_LIPOPROTEIN"/>
    <property type="match status" value="1"/>
</dbReference>
<organism evidence="3 4">
    <name type="scientific">Streptococcus parasanguinis</name>
    <dbReference type="NCBI Taxonomy" id="1318"/>
    <lineage>
        <taxon>Bacteria</taxon>
        <taxon>Bacillati</taxon>
        <taxon>Bacillota</taxon>
        <taxon>Bacilli</taxon>
        <taxon>Lactobacillales</taxon>
        <taxon>Streptococcaceae</taxon>
        <taxon>Streptococcus</taxon>
    </lineage>
</organism>
<dbReference type="Pfam" id="PF08139">
    <property type="entry name" value="LPAM_1"/>
    <property type="match status" value="1"/>
</dbReference>
<dbReference type="EMBL" id="CP133988">
    <property type="protein sequence ID" value="WNB82479.1"/>
    <property type="molecule type" value="Genomic_DNA"/>
</dbReference>
<feature type="chain" id="PRO_5044027866" evidence="2">
    <location>
        <begin position="21"/>
        <end position="181"/>
    </location>
</feature>
<keyword evidence="1 2" id="KW-0732">Signal</keyword>
<protein>
    <submittedName>
        <fullName evidence="3">Membrane lipoprotein lipid attachment site-containing protein</fullName>
    </submittedName>
</protein>
<keyword evidence="3" id="KW-0449">Lipoprotein</keyword>
<accession>A0AAX4AV03</accession>
<reference evidence="3" key="1">
    <citation type="submission" date="2023-09" db="EMBL/GenBank/DDBJ databases">
        <title>Streptococcus_parasanguinius_hifiasm_complete_genome_Zymo_Research_ D6332.</title>
        <authorList>
            <person name="Damerum A."/>
        </authorList>
    </citation>
    <scope>NUCLEOTIDE SEQUENCE</scope>
    <source>
        <strain evidence="3">B-1756</strain>
    </source>
</reference>
<name>A0AAX4AV03_STRPA</name>
<evidence type="ECO:0000313" key="4">
    <source>
        <dbReference type="Proteomes" id="UP001248323"/>
    </source>
</evidence>
<feature type="signal peptide" evidence="2">
    <location>
        <begin position="1"/>
        <end position="20"/>
    </location>
</feature>
<proteinExistence type="predicted"/>
<dbReference type="AlphaFoldDB" id="A0AAX4AV03"/>
<dbReference type="Proteomes" id="UP001248323">
    <property type="component" value="Chromosome"/>
</dbReference>
<dbReference type="RefSeq" id="WP_003007746.1">
    <property type="nucleotide sequence ID" value="NZ_CP133988.1"/>
</dbReference>
<evidence type="ECO:0000256" key="1">
    <source>
        <dbReference type="ARBA" id="ARBA00022729"/>
    </source>
</evidence>
<evidence type="ECO:0000313" key="3">
    <source>
        <dbReference type="EMBL" id="WNB82479.1"/>
    </source>
</evidence>
<evidence type="ECO:0000256" key="2">
    <source>
        <dbReference type="SAM" id="SignalP"/>
    </source>
</evidence>